<feature type="transmembrane region" description="Helical" evidence="1">
    <location>
        <begin position="20"/>
        <end position="37"/>
    </location>
</feature>
<evidence type="ECO:0000313" key="3">
    <source>
        <dbReference type="EMBL" id="AWN37806.1"/>
    </source>
</evidence>
<keyword evidence="1" id="KW-0472">Membrane</keyword>
<dbReference type="PANTHER" id="PTHR47495:SF2">
    <property type="entry name" value="ALDEHYDE DEHYDROGENASE"/>
    <property type="match status" value="1"/>
</dbReference>
<organism evidence="3 4">
    <name type="scientific">Methylobacterium radiodurans</name>
    <dbReference type="NCBI Taxonomy" id="2202828"/>
    <lineage>
        <taxon>Bacteria</taxon>
        <taxon>Pseudomonadati</taxon>
        <taxon>Pseudomonadota</taxon>
        <taxon>Alphaproteobacteria</taxon>
        <taxon>Hyphomicrobiales</taxon>
        <taxon>Methylobacteriaceae</taxon>
        <taxon>Methylobacterium</taxon>
    </lineage>
</organism>
<accession>A0A2U8VXE1</accession>
<proteinExistence type="predicted"/>
<dbReference type="Pfam" id="PF02738">
    <property type="entry name" value="MoCoBD_1"/>
    <property type="match status" value="1"/>
</dbReference>
<dbReference type="GO" id="GO:0016491">
    <property type="term" value="F:oxidoreductase activity"/>
    <property type="evidence" value="ECO:0007669"/>
    <property type="project" value="InterPro"/>
</dbReference>
<dbReference type="InterPro" id="IPR000674">
    <property type="entry name" value="Ald_Oxase/Xan_DH_a/b"/>
</dbReference>
<dbReference type="OrthoDB" id="9767994at2"/>
<keyword evidence="1" id="KW-0812">Transmembrane</keyword>
<dbReference type="KEGG" id="meti:DK427_20440"/>
<name>A0A2U8VXE1_9HYPH</name>
<protein>
    <submittedName>
        <fullName evidence="3">Twin-arginine translocation pathway signal protein</fullName>
    </submittedName>
</protein>
<dbReference type="InterPro" id="IPR037165">
    <property type="entry name" value="AldOxase/xan_DH_Mopterin-bd_sf"/>
</dbReference>
<dbReference type="EMBL" id="CP029551">
    <property type="protein sequence ID" value="AWN37806.1"/>
    <property type="molecule type" value="Genomic_DNA"/>
</dbReference>
<dbReference type="PROSITE" id="PS51318">
    <property type="entry name" value="TAT"/>
    <property type="match status" value="1"/>
</dbReference>
<keyword evidence="1" id="KW-1133">Transmembrane helix</keyword>
<dbReference type="InterPro" id="IPR008274">
    <property type="entry name" value="AldOxase/xan_DH_MoCoBD1"/>
</dbReference>
<gene>
    <name evidence="3" type="ORF">DK427_20440</name>
</gene>
<dbReference type="RefSeq" id="WP_109952886.1">
    <property type="nucleotide sequence ID" value="NZ_CP029551.1"/>
</dbReference>
<dbReference type="InterPro" id="IPR046867">
    <property type="entry name" value="AldOxase/xan_DH_MoCoBD2"/>
</dbReference>
<dbReference type="PIRSF" id="PIRSF036389">
    <property type="entry name" value="IOR_B"/>
    <property type="match status" value="1"/>
</dbReference>
<dbReference type="Gene3D" id="3.30.365.10">
    <property type="entry name" value="Aldehyde oxidase/xanthine dehydrogenase, molybdopterin binding domain"/>
    <property type="match status" value="4"/>
</dbReference>
<dbReference type="SUPFAM" id="SSF56003">
    <property type="entry name" value="Molybdenum cofactor-binding domain"/>
    <property type="match status" value="2"/>
</dbReference>
<feature type="domain" description="Aldehyde oxidase/xanthine dehydrogenase a/b hammerhead" evidence="2">
    <location>
        <begin position="221"/>
        <end position="299"/>
    </location>
</feature>
<evidence type="ECO:0000313" key="4">
    <source>
        <dbReference type="Proteomes" id="UP000246058"/>
    </source>
</evidence>
<dbReference type="InterPro" id="IPR012368">
    <property type="entry name" value="OxRdtase_Mopterin-bd_su_IorB"/>
</dbReference>
<reference evidence="3 4" key="1">
    <citation type="submission" date="2018-05" db="EMBL/GenBank/DDBJ databases">
        <title>Complete Genome Sequence of Methylobacterium sp. 17Sr1-43.</title>
        <authorList>
            <person name="Srinivasan S."/>
        </authorList>
    </citation>
    <scope>NUCLEOTIDE SEQUENCE [LARGE SCALE GENOMIC DNA]</scope>
    <source>
        <strain evidence="3 4">17Sr1-43</strain>
    </source>
</reference>
<keyword evidence="4" id="KW-1185">Reference proteome</keyword>
<dbReference type="Pfam" id="PF20256">
    <property type="entry name" value="MoCoBD_2"/>
    <property type="match status" value="2"/>
</dbReference>
<evidence type="ECO:0000259" key="2">
    <source>
        <dbReference type="SMART" id="SM01008"/>
    </source>
</evidence>
<dbReference type="PANTHER" id="PTHR47495">
    <property type="entry name" value="ALDEHYDE DEHYDROGENASE"/>
    <property type="match status" value="1"/>
</dbReference>
<dbReference type="SMART" id="SM01008">
    <property type="entry name" value="Ald_Xan_dh_C"/>
    <property type="match status" value="1"/>
</dbReference>
<dbReference type="InterPro" id="IPR052516">
    <property type="entry name" value="N-heterocyclic_Hydroxylase"/>
</dbReference>
<dbReference type="Proteomes" id="UP000246058">
    <property type="component" value="Chromosome"/>
</dbReference>
<evidence type="ECO:0000256" key="1">
    <source>
        <dbReference type="SAM" id="Phobius"/>
    </source>
</evidence>
<dbReference type="AlphaFoldDB" id="A0A2U8VXE1"/>
<sequence length="738" mass="77739">MLKIRQPTTQTAPRASRRGFLTGAAAAAGAIVIGFRLDLGKARAAGADLAAVKAQPNAFVRIGADDTVTVIIKHLDMGQGNTTGLATILADELDADWATVRTEFAPADAALYNNLLMGPIQGTGGSTAVANSWMQLRKAGAAAREMLVAAAAFAWKVPVAEITVENGVVRHAGSNRQARFGELAASAASLPVPQEPRLKDPSQWRLIGQRVPRLDSKMKTDGSAVYALDTRRPGQVTAVVAHPPRFGATVKGFDDAASRKVAGVLDVVAIPTGVAVIARDTWAAMKGREALKVTWDESAAESRSSDAILAEYRETAKRPGIVASERGDPAAGIKNAAQVLEAEFSFPYLAHAAMEPLNATIERATDGTYDIFAGLQFQTIEQATAAAILGVTPDKVRLHTQWAGGSFGRRATPSADYIAEAATILKAWGAKAPVHLVWTREDDMTGGYYRPTVYHKIRAGLDAKGAVTGWQHVMVGKSIMIGSPFEAMLVKNGVDGTTVEGASDTPYALPAYRFEVHNAREGVPVLWWRSVGHTHTAHAMEVMIDELAHAAKVDPVAYRLSLLANAPRLAGVLKLAAEKANWGSDAQTGNEKGKGLGVAVHESFGSYVAMVADVTAGTGSIKVNRIVAAVDVGIAVNPDIVRAQVEGAVGFALSSVLRNRVTLKDGVVQETNFDAYEPTRMSEMPVVEVHIVPSQAAPTGIGEPGVPVLAPAISNAVFAATGQRLRALPLDLASLKGV</sequence>
<dbReference type="Gene3D" id="3.90.1170.50">
    <property type="entry name" value="Aldehyde oxidase/xanthine dehydrogenase, a/b hammerhead"/>
    <property type="match status" value="1"/>
</dbReference>
<dbReference type="InterPro" id="IPR006311">
    <property type="entry name" value="TAT_signal"/>
</dbReference>